<evidence type="ECO:0000256" key="1">
    <source>
        <dbReference type="ARBA" id="ARBA00023157"/>
    </source>
</evidence>
<dbReference type="AlphaFoldDB" id="A0A3P7IU65"/>
<feature type="domain" description="EGF-like calcium-binding" evidence="2">
    <location>
        <begin position="73"/>
        <end position="118"/>
    </location>
</feature>
<dbReference type="GO" id="GO:0005509">
    <property type="term" value="F:calcium ion binding"/>
    <property type="evidence" value="ECO:0007669"/>
    <property type="project" value="InterPro"/>
</dbReference>
<keyword evidence="1" id="KW-1015">Disulfide bond</keyword>
<dbReference type="SMART" id="SM00179">
    <property type="entry name" value="EGF_CA"/>
    <property type="match status" value="1"/>
</dbReference>
<evidence type="ECO:0000259" key="2">
    <source>
        <dbReference type="SMART" id="SM00179"/>
    </source>
</evidence>
<protein>
    <recommendedName>
        <fullName evidence="2">EGF-like calcium-binding domain-containing protein</fullName>
    </recommendedName>
</protein>
<reference evidence="3 4" key="1">
    <citation type="submission" date="2018-11" db="EMBL/GenBank/DDBJ databases">
        <authorList>
            <consortium name="Pathogen Informatics"/>
        </authorList>
    </citation>
    <scope>NUCLEOTIDE SEQUENCE [LARGE SCALE GENOMIC DNA]</scope>
</reference>
<keyword evidence="4" id="KW-1185">Reference proteome</keyword>
<gene>
    <name evidence="3" type="ORF">SVUK_LOCUS8654</name>
</gene>
<dbReference type="CDD" id="cd00054">
    <property type="entry name" value="EGF_CA"/>
    <property type="match status" value="1"/>
</dbReference>
<proteinExistence type="predicted"/>
<evidence type="ECO:0000313" key="3">
    <source>
        <dbReference type="EMBL" id="VDM73656.1"/>
    </source>
</evidence>
<evidence type="ECO:0000313" key="4">
    <source>
        <dbReference type="Proteomes" id="UP000270094"/>
    </source>
</evidence>
<sequence>MLIVNDEPERVDAIPASKAHHLWIPVMMWMNALLDFTNVTLALDAITTLEVTHASAPWVIERMMVANVLVSYINECTESNGACCSVNATCINKEGSYGCVCNEGTIFIRITIFLKRCKVLLRLIGVIEIIWDIDDPSHAKFTQLYNNRTLEICRNYIFIYLFNVILN</sequence>
<dbReference type="Gene3D" id="2.10.25.10">
    <property type="entry name" value="Laminin"/>
    <property type="match status" value="1"/>
</dbReference>
<dbReference type="EMBL" id="UYYB01031823">
    <property type="protein sequence ID" value="VDM73656.1"/>
    <property type="molecule type" value="Genomic_DNA"/>
</dbReference>
<dbReference type="Proteomes" id="UP000270094">
    <property type="component" value="Unassembled WGS sequence"/>
</dbReference>
<dbReference type="OrthoDB" id="283575at2759"/>
<accession>A0A3P7IU65</accession>
<dbReference type="InterPro" id="IPR001881">
    <property type="entry name" value="EGF-like_Ca-bd_dom"/>
</dbReference>
<dbReference type="SUPFAM" id="SSF57196">
    <property type="entry name" value="EGF/Laminin"/>
    <property type="match status" value="1"/>
</dbReference>
<name>A0A3P7IU65_STRVU</name>
<organism evidence="3 4">
    <name type="scientific">Strongylus vulgaris</name>
    <name type="common">Blood worm</name>
    <dbReference type="NCBI Taxonomy" id="40348"/>
    <lineage>
        <taxon>Eukaryota</taxon>
        <taxon>Metazoa</taxon>
        <taxon>Ecdysozoa</taxon>
        <taxon>Nematoda</taxon>
        <taxon>Chromadorea</taxon>
        <taxon>Rhabditida</taxon>
        <taxon>Rhabditina</taxon>
        <taxon>Rhabditomorpha</taxon>
        <taxon>Strongyloidea</taxon>
        <taxon>Strongylidae</taxon>
        <taxon>Strongylus</taxon>
    </lineage>
</organism>